<dbReference type="Proteomes" id="UP001175271">
    <property type="component" value="Unassembled WGS sequence"/>
</dbReference>
<dbReference type="AlphaFoldDB" id="A0AA39I8H2"/>
<keyword evidence="1" id="KW-0732">Signal</keyword>
<accession>A0AA39I8H2</accession>
<reference evidence="2" key="1">
    <citation type="submission" date="2023-06" db="EMBL/GenBank/DDBJ databases">
        <title>Genomic analysis of the entomopathogenic nematode Steinernema hermaphroditum.</title>
        <authorList>
            <person name="Schwarz E.M."/>
            <person name="Heppert J.K."/>
            <person name="Baniya A."/>
            <person name="Schwartz H.T."/>
            <person name="Tan C.-H."/>
            <person name="Antoshechkin I."/>
            <person name="Sternberg P.W."/>
            <person name="Goodrich-Blair H."/>
            <person name="Dillman A.R."/>
        </authorList>
    </citation>
    <scope>NUCLEOTIDE SEQUENCE</scope>
    <source>
        <strain evidence="2">PS9179</strain>
        <tissue evidence="2">Whole animal</tissue>
    </source>
</reference>
<organism evidence="2 3">
    <name type="scientific">Steinernema hermaphroditum</name>
    <dbReference type="NCBI Taxonomy" id="289476"/>
    <lineage>
        <taxon>Eukaryota</taxon>
        <taxon>Metazoa</taxon>
        <taxon>Ecdysozoa</taxon>
        <taxon>Nematoda</taxon>
        <taxon>Chromadorea</taxon>
        <taxon>Rhabditida</taxon>
        <taxon>Tylenchina</taxon>
        <taxon>Panagrolaimomorpha</taxon>
        <taxon>Strongyloidoidea</taxon>
        <taxon>Steinernematidae</taxon>
        <taxon>Steinernema</taxon>
    </lineage>
</organism>
<dbReference type="EMBL" id="JAUCMV010000002">
    <property type="protein sequence ID" value="KAK0419785.1"/>
    <property type="molecule type" value="Genomic_DNA"/>
</dbReference>
<name>A0AA39I8H2_9BILA</name>
<evidence type="ECO:0008006" key="4">
    <source>
        <dbReference type="Google" id="ProtNLM"/>
    </source>
</evidence>
<comment type="caution">
    <text evidence="2">The sequence shown here is derived from an EMBL/GenBank/DDBJ whole genome shotgun (WGS) entry which is preliminary data.</text>
</comment>
<protein>
    <recommendedName>
        <fullName evidence="4">C-type lectin domain-containing protein</fullName>
    </recommendedName>
</protein>
<evidence type="ECO:0000313" key="3">
    <source>
        <dbReference type="Proteomes" id="UP001175271"/>
    </source>
</evidence>
<keyword evidence="3" id="KW-1185">Reference proteome</keyword>
<evidence type="ECO:0000313" key="2">
    <source>
        <dbReference type="EMBL" id="KAK0419785.1"/>
    </source>
</evidence>
<feature type="signal peptide" evidence="1">
    <location>
        <begin position="1"/>
        <end position="21"/>
    </location>
</feature>
<proteinExistence type="predicted"/>
<gene>
    <name evidence="2" type="ORF">QR680_014318</name>
</gene>
<evidence type="ECO:0000256" key="1">
    <source>
        <dbReference type="SAM" id="SignalP"/>
    </source>
</evidence>
<sequence length="227" mass="25882">MFLTMTTALLFVLALVPSTSGLCRIYKHANLTVKIVIPTSACRDAGTNSLVTVNLGYLNFKNKLTWSISTPQVDGQGVNVFEQYTWYTIEHKVPHEDFVHIEKECLCLADFDSQAQYEDCLKVNLLTFNTKSQWYNVMDGWKPGDIEVTMTYKFWYKQPIVQKSKFSVGGCKVDWVSGNSGAFLCRDRPQSENTWLPWESGLQPGTFYGCSWRNLTEVKTPKRSVCL</sequence>
<feature type="chain" id="PRO_5041290861" description="C-type lectin domain-containing protein" evidence="1">
    <location>
        <begin position="22"/>
        <end position="227"/>
    </location>
</feature>